<dbReference type="OrthoDB" id="7742333at2"/>
<evidence type="ECO:0000313" key="2">
    <source>
        <dbReference type="Proteomes" id="UP000295050"/>
    </source>
</evidence>
<proteinExistence type="predicted"/>
<name>A0A4R2REW0_9RHOB</name>
<gene>
    <name evidence="1" type="ORF">EV663_105111</name>
</gene>
<dbReference type="RefSeq" id="WP_132951176.1">
    <property type="nucleotide sequence ID" value="NZ_SLXU01000005.1"/>
</dbReference>
<protein>
    <submittedName>
        <fullName evidence="1">Uncharacterized protein</fullName>
    </submittedName>
</protein>
<dbReference type="AlphaFoldDB" id="A0A4R2REW0"/>
<reference evidence="1 2" key="1">
    <citation type="submission" date="2019-03" db="EMBL/GenBank/DDBJ databases">
        <title>Genomic Encyclopedia of Type Strains, Phase IV (KMG-IV): sequencing the most valuable type-strain genomes for metagenomic binning, comparative biology and taxonomic classification.</title>
        <authorList>
            <person name="Goeker M."/>
        </authorList>
    </citation>
    <scope>NUCLEOTIDE SEQUENCE [LARGE SCALE GENOMIC DNA]</scope>
    <source>
        <strain evidence="1 2">DSM 24766</strain>
    </source>
</reference>
<accession>A0A4R2REW0</accession>
<dbReference type="Proteomes" id="UP000295050">
    <property type="component" value="Unassembled WGS sequence"/>
</dbReference>
<sequence>MQAATAIANPAEQIRPFARLTVCARAYEIAEIAPGKVSFRASGEESWEALDATREDGWHQIASEIMQRSSDALLDFVRMHLIRISGDPDTNGPFEYDLFGFVFAYRDITPAGIELRLPDQDWVALNLPEQEPPLTGRERAIDALLRGYPEIALLFAEDVEAWALRLSAGLRIEPVW</sequence>
<dbReference type="EMBL" id="SLXU01000005">
    <property type="protein sequence ID" value="TCP61393.1"/>
    <property type="molecule type" value="Genomic_DNA"/>
</dbReference>
<comment type="caution">
    <text evidence="1">The sequence shown here is derived from an EMBL/GenBank/DDBJ whole genome shotgun (WGS) entry which is preliminary data.</text>
</comment>
<organism evidence="1 2">
    <name type="scientific">Rhodovulum bhavnagarense</name>
    <dbReference type="NCBI Taxonomy" id="992286"/>
    <lineage>
        <taxon>Bacteria</taxon>
        <taxon>Pseudomonadati</taxon>
        <taxon>Pseudomonadota</taxon>
        <taxon>Alphaproteobacteria</taxon>
        <taxon>Rhodobacterales</taxon>
        <taxon>Paracoccaceae</taxon>
        <taxon>Rhodovulum</taxon>
    </lineage>
</organism>
<keyword evidence="2" id="KW-1185">Reference proteome</keyword>
<evidence type="ECO:0000313" key="1">
    <source>
        <dbReference type="EMBL" id="TCP61393.1"/>
    </source>
</evidence>